<dbReference type="AlphaFoldDB" id="A0A1D7QHS5"/>
<keyword evidence="2" id="KW-1185">Reference proteome</keyword>
<protein>
    <submittedName>
        <fullName evidence="1">Uncharacterized protein</fullName>
    </submittedName>
</protein>
<evidence type="ECO:0000313" key="1">
    <source>
        <dbReference type="EMBL" id="AOM78224.1"/>
    </source>
</evidence>
<proteinExistence type="predicted"/>
<sequence>MLSLNLFMSSANSKNMKATFILIFMSLNVFGQHQTEEQRRDITFYKATNNWFQAWKLVSKDIYHIETVRPVDFIFFDDKYVYTTDAALLKKGKPVKGPHLMNLSLKWKKELHQGHVTLPDESVIPIGLMSFAAEIPNKPNSSFFLMPLPDFWKSSGVESKELGLGNLVTGVFIHEFSHSQQMQNFGRKITEFEKKNSFPKEFNDDIVQNIFQKDTVYLKMYQNEVEKIYQSVQNGTLDKILANEGLGLINQRQNSYFEKQYADLKQIDDFFLTMEGLGQYSMYLWLIHPMGADIAPEMAIQGVRRGKKWWSQDEGLALFLVLDKMAKPESWAKEMFGDQVESVVSLIRQQIR</sequence>
<organism evidence="1 2">
    <name type="scientific">Pedobacter steynii</name>
    <dbReference type="NCBI Taxonomy" id="430522"/>
    <lineage>
        <taxon>Bacteria</taxon>
        <taxon>Pseudomonadati</taxon>
        <taxon>Bacteroidota</taxon>
        <taxon>Sphingobacteriia</taxon>
        <taxon>Sphingobacteriales</taxon>
        <taxon>Sphingobacteriaceae</taxon>
        <taxon>Pedobacter</taxon>
    </lineage>
</organism>
<accession>A0A1D7QHS5</accession>
<evidence type="ECO:0000313" key="2">
    <source>
        <dbReference type="Proteomes" id="UP000094313"/>
    </source>
</evidence>
<dbReference type="EMBL" id="CP017141">
    <property type="protein sequence ID" value="AOM78224.1"/>
    <property type="molecule type" value="Genomic_DNA"/>
</dbReference>
<dbReference type="KEGG" id="psty:BFS30_14220"/>
<gene>
    <name evidence="1" type="ORF">BFS30_14220</name>
</gene>
<reference evidence="1 2" key="1">
    <citation type="submission" date="2016-08" db="EMBL/GenBank/DDBJ databases">
        <authorList>
            <person name="Seilhamer J.J."/>
        </authorList>
    </citation>
    <scope>NUCLEOTIDE SEQUENCE [LARGE SCALE GENOMIC DNA]</scope>
    <source>
        <strain evidence="1 2">DX4</strain>
    </source>
</reference>
<name>A0A1D7QHS5_9SPHI</name>
<dbReference type="Proteomes" id="UP000094313">
    <property type="component" value="Chromosome"/>
</dbReference>